<dbReference type="Gene3D" id="2.60.120.560">
    <property type="entry name" value="Exo-inulinase, domain 1"/>
    <property type="match status" value="1"/>
</dbReference>
<feature type="domain" description="Fibronectin type-III" evidence="1">
    <location>
        <begin position="1732"/>
        <end position="1833"/>
    </location>
</feature>
<comment type="caution">
    <text evidence="2">The sequence shown here is derived from an EMBL/GenBank/DDBJ whole genome shotgun (WGS) entry which is preliminary data.</text>
</comment>
<dbReference type="RefSeq" id="WP_209970060.1">
    <property type="nucleotide sequence ID" value="NZ_JAGGLB010000002.1"/>
</dbReference>
<dbReference type="Gene3D" id="2.60.40.10">
    <property type="entry name" value="Immunoglobulins"/>
    <property type="match status" value="4"/>
</dbReference>
<dbReference type="SUPFAM" id="SSF49265">
    <property type="entry name" value="Fibronectin type III"/>
    <property type="match status" value="1"/>
</dbReference>
<dbReference type="SUPFAM" id="SSF49299">
    <property type="entry name" value="PKD domain"/>
    <property type="match status" value="1"/>
</dbReference>
<accession>A0ABS4INU8</accession>
<sequence>MYKRKYIRIICFFFVCLIVLENLPISYLDNLWNKANAAPGDTVVTFNYNSTTAKAGYESFYDKNTTLNSNNFTIQGVPGKVIKEVKWAKDMGAPQVITLAGAVGNASWTGNIPNVSGKKVGIESMKNTAAMGYYAWDRYSPGGTRGVDWHMEKANGETNVCGAGAPTEVFAGVAMPKYPNCTDNNLTVPAVRDKGYVLEGTTNYMDASVVNISQAVNTAVPKAGILINGPAGIPFGFSDPTTTVVSVTTTSADQFTVRYSQNFNHEGYYKDHAALGARMMVYYAAFEVNLKAHTYQYPDRVYVTYENGTGGADLGSITLAQAGQCVQTGVMKTFNFSFTNNGATAYTGSVNVKIFIGSTELVSIPFSNIAGGATKSGSFNYIFSDTVTKTIHIKIDPIPGESTTDNNEQYSFTAQTAACGAPTPTPTPNGPETITGDFTIEKSIIKYKETNKFTAVGVSVSGGGCTLSAYEWQVQQGTKKDWWYGTKPSGPTTQDFNGPPYPGNIVIGTVEVRLEITSTCGTVKVIGPKTFEMIDDPANPNRPPVFSGGWFMGGSTYPYPPIQEVVVGNYVGLGIVKDPSTNPLEPYDPDGDGIMYHWDFKNSTDPWIKSLWDNFGYEKEEYYGWIKADVLGSHTVVLNGNDTRGAAAPTKYVTLNVVPPNPVAVISGPSTVVEGRAISTPWSAAGSYSPMGRSINHSMNEWTNKQDIYYTPGTQNITLMVYDSDGLKSLNVANHQLQVKEDLPPIASVNYQSLMVRGSAVPIKDTSHSPDGDPISALTHKITCDKNNNSSYADDTVLNMTLDSQGRYNFTPTQVGKCKIDIFIKEGLGYQKSATGTFYFEVVNDSPTADFTVSGNNPEPPIITTTTYPATTLSTSTTWKDISDIKRFKYNSVENAIQTTETIEPYKSIGPNNVVKTTFSMYCSQYQLQGCGPIQPQLQIGPNIYGSYGWDNGSYAVKWHNLAATYATNPVPGTLNSKNIGNGYSEYYRFVNREQGLIWVTAPTTYYVNGVLVYSYINYLYRISDVINSIPTTWANAYEPTPISSTTGDRTVPPPGFNPPPDRFTELPFAGAPRSGKVRLYDSQTGYTGSFTDYGTYGYDKDENGNSYNMNCHRSTTGFICSLLTVNPSGTTITTSSKFNTGNHLVGVLHRTKDRIVLGTPSIGTNSQLGGFVILRSNGTVLVEQSQADMSSVGLSHVISVGNTSVVAEKSPPISYWGSDMRIKLRFYNTSTGAIIATHLVKTYKSKETYSNGYADYLPYLNAIVSADNKIIVQNFFKNILVYDLLGNQLADIPAMSNDPGDTSWQDGSNSRHTLPMPSLFLSADGELKAQYQTVSRSAESSYSDTSVTVLSFKSDVFSGDSDRASFGQLINDSVTFKDGEASLDVKFNTRQSDTTTIGLGFKIFNNLNMYRAEVTPTKTRLVKVVAGVRTILGETNFNLNYEQYYSLKVKVNGSRIRIYLGGTPIIDKTDTTYTTGKIGPFSEAANSLFRNFAITTYVGSDSLIENVGLVGSSLTYNKTYSDPENDPAIASLSSWSFTHTEPNKFLDALDGYSGLSALHGQTVTSPYLELDKVGKYKLTYKIPDDPAPAGYKFPNNVFADYRKYSDLAEQTVIIHRKPIAVFTLSVAGDNTVNWTDNSYDPDRWLSTTKYSTEATGINYRTTKGVVDRRYSYTDPAGNTQFGKLTRPEITGTYIVRLAVKDEYGAWSDWVEQTININIPVPNSPPTAVLTFPNGTQANPSYVNTLQPTITWNQADPDANTTFAAYQVQIKNAAGTVLVDSGTKPQGTTANSASWVVSQNLTLGSLYQVVVRVSDGNAWSNWSNVGWMITNRPPTATMTVPSGKQAVPTLFSTTRPELKWSQTDPDPGTTFTQFQVQITNEANNVIVKDSGIIAKSTTSTTGSWIVNSDLPTGVKLRVWVRVHDGYVWSSYSPQTWMYINRPPVAAFDWSPKPVWEGDMVSLSNQSSDPDGDALTYTWKIVRPDSSVVMTDVVHWTNRFDLPGDYKVTLTASDGIAVHSITKTIKTAPLTIQSDVTYTSRWLQLHEERGHNTLQPPKDFYSGEIFVVATRSSPAPVAEARAWLDTVGLDGKAIFIEDILVSSGDPLEFKGELFDPILQSMTGGLPPGVQMIHFQIRYLNGTVRKQDIPVHIIGNVQKSFGVHRVR</sequence>
<reference evidence="2 3" key="1">
    <citation type="submission" date="2021-03" db="EMBL/GenBank/DDBJ databases">
        <title>Genomic Encyclopedia of Type Strains, Phase IV (KMG-IV): sequencing the most valuable type-strain genomes for metagenomic binning, comparative biology and taxonomic classification.</title>
        <authorList>
            <person name="Goeker M."/>
        </authorList>
    </citation>
    <scope>NUCLEOTIDE SEQUENCE [LARGE SCALE GENOMIC DNA]</scope>
    <source>
        <strain evidence="2 3">DSM 26048</strain>
    </source>
</reference>
<dbReference type="InterPro" id="IPR035986">
    <property type="entry name" value="PKD_dom_sf"/>
</dbReference>
<dbReference type="InterPro" id="IPR036116">
    <property type="entry name" value="FN3_sf"/>
</dbReference>
<keyword evidence="3" id="KW-1185">Reference proteome</keyword>
<dbReference type="PROSITE" id="PS50853">
    <property type="entry name" value="FN3"/>
    <property type="match status" value="1"/>
</dbReference>
<proteinExistence type="predicted"/>
<dbReference type="SMART" id="SM00089">
    <property type="entry name" value="PKD"/>
    <property type="match status" value="2"/>
</dbReference>
<dbReference type="Pfam" id="PF18911">
    <property type="entry name" value="PKD_4"/>
    <property type="match status" value="1"/>
</dbReference>
<evidence type="ECO:0000313" key="2">
    <source>
        <dbReference type="EMBL" id="MBP1989229.1"/>
    </source>
</evidence>
<evidence type="ECO:0000313" key="3">
    <source>
        <dbReference type="Proteomes" id="UP001519287"/>
    </source>
</evidence>
<dbReference type="InterPro" id="IPR000601">
    <property type="entry name" value="PKD_dom"/>
</dbReference>
<dbReference type="InterPro" id="IPR022409">
    <property type="entry name" value="PKD/Chitinase_dom"/>
</dbReference>
<dbReference type="InterPro" id="IPR013783">
    <property type="entry name" value="Ig-like_fold"/>
</dbReference>
<dbReference type="EMBL" id="JAGGLB010000002">
    <property type="protein sequence ID" value="MBP1989229.1"/>
    <property type="molecule type" value="Genomic_DNA"/>
</dbReference>
<gene>
    <name evidence="2" type="ORF">J2Z66_000824</name>
</gene>
<dbReference type="Proteomes" id="UP001519287">
    <property type="component" value="Unassembled WGS sequence"/>
</dbReference>
<organism evidence="2 3">
    <name type="scientific">Paenibacillus eucommiae</name>
    <dbReference type="NCBI Taxonomy" id="1355755"/>
    <lineage>
        <taxon>Bacteria</taxon>
        <taxon>Bacillati</taxon>
        <taxon>Bacillota</taxon>
        <taxon>Bacilli</taxon>
        <taxon>Bacillales</taxon>
        <taxon>Paenibacillaceae</taxon>
        <taxon>Paenibacillus</taxon>
    </lineage>
</organism>
<dbReference type="Pfam" id="PF25788">
    <property type="entry name" value="Ig_Rha78A_N"/>
    <property type="match status" value="1"/>
</dbReference>
<evidence type="ECO:0000259" key="1">
    <source>
        <dbReference type="PROSITE" id="PS50853"/>
    </source>
</evidence>
<dbReference type="InterPro" id="IPR003961">
    <property type="entry name" value="FN3_dom"/>
</dbReference>
<protein>
    <recommendedName>
        <fullName evidence="1">Fibronectin type-III domain-containing protein</fullName>
    </recommendedName>
</protein>
<name>A0ABS4INU8_9BACL</name>